<dbReference type="Gene3D" id="3.30.300.30">
    <property type="match status" value="1"/>
</dbReference>
<dbReference type="OrthoDB" id="43135at2"/>
<comment type="function">
    <text evidence="9">The M ring may be actively involved in energy transduction.</text>
</comment>
<dbReference type="EMBL" id="FMYV01000002">
    <property type="protein sequence ID" value="SDC27181.1"/>
    <property type="molecule type" value="Genomic_DNA"/>
</dbReference>
<keyword evidence="15" id="KW-0282">Flagellum</keyword>
<evidence type="ECO:0000259" key="13">
    <source>
        <dbReference type="Pfam" id="PF01514"/>
    </source>
</evidence>
<dbReference type="GO" id="GO:0003774">
    <property type="term" value="F:cytoskeletal motor activity"/>
    <property type="evidence" value="ECO:0007669"/>
    <property type="project" value="InterPro"/>
</dbReference>
<name>A0A1G6K8M5_9BACT</name>
<proteinExistence type="inferred from homology"/>
<keyword evidence="15" id="KW-0966">Cell projection</keyword>
<evidence type="ECO:0000256" key="11">
    <source>
        <dbReference type="SAM" id="MobiDB-lite"/>
    </source>
</evidence>
<feature type="domain" description="Flagellar M-ring N-terminal" evidence="13">
    <location>
        <begin position="42"/>
        <end position="216"/>
    </location>
</feature>
<keyword evidence="17" id="KW-1185">Reference proteome</keyword>
<dbReference type="GO" id="GO:0009431">
    <property type="term" value="C:bacterial-type flagellum basal body, MS ring"/>
    <property type="evidence" value="ECO:0007669"/>
    <property type="project" value="InterPro"/>
</dbReference>
<evidence type="ECO:0000256" key="10">
    <source>
        <dbReference type="SAM" id="Coils"/>
    </source>
</evidence>
<dbReference type="GO" id="GO:0005886">
    <property type="term" value="C:plasma membrane"/>
    <property type="evidence" value="ECO:0007669"/>
    <property type="project" value="UniProtKB-SubCell"/>
</dbReference>
<evidence type="ECO:0000256" key="9">
    <source>
        <dbReference type="PIRNR" id="PIRNR004862"/>
    </source>
</evidence>
<keyword evidence="10" id="KW-0175">Coiled coil</keyword>
<dbReference type="InterPro" id="IPR043427">
    <property type="entry name" value="YscJ/FliF"/>
</dbReference>
<dbReference type="RefSeq" id="WP_091402971.1">
    <property type="nucleotide sequence ID" value="NZ_FMYV01000002.1"/>
</dbReference>
<dbReference type="PANTHER" id="PTHR30046:SF0">
    <property type="entry name" value="FLAGELLAR M-RING PROTEIN"/>
    <property type="match status" value="1"/>
</dbReference>
<evidence type="ECO:0000256" key="2">
    <source>
        <dbReference type="ARBA" id="ARBA00004651"/>
    </source>
</evidence>
<dbReference type="Proteomes" id="UP000199322">
    <property type="component" value="Unassembled WGS sequence"/>
</dbReference>
<dbReference type="PRINTS" id="PR01009">
    <property type="entry name" value="FLGMRINGFLIF"/>
</dbReference>
<organism evidence="15 17">
    <name type="scientific">Geotoga petraea</name>
    <dbReference type="NCBI Taxonomy" id="28234"/>
    <lineage>
        <taxon>Bacteria</taxon>
        <taxon>Thermotogati</taxon>
        <taxon>Thermotogota</taxon>
        <taxon>Thermotogae</taxon>
        <taxon>Petrotogales</taxon>
        <taxon>Petrotogaceae</taxon>
        <taxon>Geotoga</taxon>
    </lineage>
</organism>
<comment type="subcellular location">
    <subcellularLocation>
        <location evidence="1 9">Bacterial flagellum basal body</location>
    </subcellularLocation>
    <subcellularLocation>
        <location evidence="2">Cell membrane</location>
        <topology evidence="2">Multi-pass membrane protein</topology>
    </subcellularLocation>
</comment>
<keyword evidence="5 12" id="KW-0812">Transmembrane</keyword>
<dbReference type="EMBL" id="SRME01000002">
    <property type="protein sequence ID" value="TGG88458.1"/>
    <property type="molecule type" value="Genomic_DNA"/>
</dbReference>
<evidence type="ECO:0000313" key="17">
    <source>
        <dbReference type="Proteomes" id="UP000199322"/>
    </source>
</evidence>
<protein>
    <recommendedName>
        <fullName evidence="9">Flagellar M-ring protein</fullName>
    </recommendedName>
</protein>
<evidence type="ECO:0000256" key="3">
    <source>
        <dbReference type="ARBA" id="ARBA00007971"/>
    </source>
</evidence>
<evidence type="ECO:0000259" key="14">
    <source>
        <dbReference type="Pfam" id="PF08345"/>
    </source>
</evidence>
<evidence type="ECO:0000256" key="1">
    <source>
        <dbReference type="ARBA" id="ARBA00004117"/>
    </source>
</evidence>
<dbReference type="InterPro" id="IPR013556">
    <property type="entry name" value="Flag_M-ring_C"/>
</dbReference>
<dbReference type="InterPro" id="IPR045851">
    <property type="entry name" value="AMP-bd_C_sf"/>
</dbReference>
<feature type="coiled-coil region" evidence="10">
    <location>
        <begin position="454"/>
        <end position="481"/>
    </location>
</feature>
<dbReference type="Proteomes" id="UP000297288">
    <property type="component" value="Unassembled WGS sequence"/>
</dbReference>
<feature type="transmembrane region" description="Helical" evidence="12">
    <location>
        <begin position="424"/>
        <end position="445"/>
    </location>
</feature>
<evidence type="ECO:0000256" key="12">
    <source>
        <dbReference type="SAM" id="Phobius"/>
    </source>
</evidence>
<dbReference type="GO" id="GO:0071973">
    <property type="term" value="P:bacterial-type flagellum-dependent cell motility"/>
    <property type="evidence" value="ECO:0007669"/>
    <property type="project" value="InterPro"/>
</dbReference>
<keyword evidence="6 12" id="KW-1133">Transmembrane helix</keyword>
<evidence type="ECO:0000313" key="15">
    <source>
        <dbReference type="EMBL" id="SDC27181.1"/>
    </source>
</evidence>
<gene>
    <name evidence="16" type="primary">fliF</name>
    <name evidence="16" type="ORF">E4650_05280</name>
    <name evidence="15" type="ORF">SAMN04488588_0775</name>
</gene>
<dbReference type="PANTHER" id="PTHR30046">
    <property type="entry name" value="FLAGELLAR M-RING PROTEIN"/>
    <property type="match status" value="1"/>
</dbReference>
<keyword evidence="8 9" id="KW-0975">Bacterial flagellum</keyword>
<dbReference type="InterPro" id="IPR006182">
    <property type="entry name" value="FliF_N_dom"/>
</dbReference>
<keyword evidence="15" id="KW-0969">Cilium</keyword>
<feature type="compositionally biased region" description="Polar residues" evidence="11">
    <location>
        <begin position="312"/>
        <end position="324"/>
    </location>
</feature>
<evidence type="ECO:0000313" key="16">
    <source>
        <dbReference type="EMBL" id="TGG88458.1"/>
    </source>
</evidence>
<reference evidence="16 18" key="2">
    <citation type="submission" date="2019-04" db="EMBL/GenBank/DDBJ databases">
        <title>Draft genome sequence data and analysis of a Fermenting Bacterium, Geotoga petraea strain HO-Geo1, isolated from heavy-oil petroleum reservoir in Russia.</title>
        <authorList>
            <person name="Grouzdev D.S."/>
            <person name="Semenova E.M."/>
            <person name="Sokolova D.S."/>
            <person name="Tourova T.P."/>
            <person name="Poltaraus A.B."/>
            <person name="Nazina T.N."/>
        </authorList>
    </citation>
    <scope>NUCLEOTIDE SEQUENCE [LARGE SCALE GENOMIC DNA]</scope>
    <source>
        <strain evidence="16 18">HO-Geo1</strain>
    </source>
</reference>
<evidence type="ECO:0000256" key="7">
    <source>
        <dbReference type="ARBA" id="ARBA00023136"/>
    </source>
</evidence>
<reference evidence="15 17" key="1">
    <citation type="submission" date="2016-10" db="EMBL/GenBank/DDBJ databases">
        <authorList>
            <person name="de Groot N.N."/>
        </authorList>
    </citation>
    <scope>NUCLEOTIDE SEQUENCE [LARGE SCALE GENOMIC DNA]</scope>
    <source>
        <strain evidence="15 17">WG14</strain>
    </source>
</reference>
<keyword evidence="7 12" id="KW-0472">Membrane</keyword>
<dbReference type="STRING" id="28234.SAMN04488588_0775"/>
<dbReference type="Pfam" id="PF08345">
    <property type="entry name" value="YscJ_FliF_C"/>
    <property type="match status" value="1"/>
</dbReference>
<feature type="region of interest" description="Disordered" evidence="11">
    <location>
        <begin position="290"/>
        <end position="324"/>
    </location>
</feature>
<sequence>MGEIIERIQKWWNNQDKNRKTIYISIASAILLIIIITVILSTRITYKFLMGGVTEANGGRIINTLEEMGIKYNVNPNGSIYVDYGNVQELRMRLATQGVLGGTNQGYELLQNQGFGATSYDKQVNYQIALEGELSNTISSMSGVEYAKVHLVIPPRTYYQVDENSIAKASVLLMLENGYTMKKEQVKGIVNFLTGSVQGLTQENVKVVDNFSNNLTDQLSNSEIGSADSKFQLKAEIEEYYSKKVEQNLQSVFGLGNVVVISEINLNWEKLEEEARTVEPVVDENGIVLSEQTQTESSSSGSSGAAPGTTSNIPPFTYETQESTGQFYSSSNTIRNYDVNEIYKKTVQDKSGDISDKSITVFIDFANANITETDELRAQINKAVSTAVGTTDQNITILSMAFNRTAETQRAQYQEQLDQRNRRIIMIITIIISVVVITFLLYVFTRILKRRRTYKFIEERKKKLEDRVQEFVSESEEEVEEYTPSQEAQRRLEDIVEKRPDDVAEIIKLWLNSK</sequence>
<comment type="similarity">
    <text evidence="3 9">Belongs to the FliF family.</text>
</comment>
<dbReference type="NCBIfam" id="TIGR00206">
    <property type="entry name" value="fliF"/>
    <property type="match status" value="1"/>
</dbReference>
<feature type="transmembrane region" description="Helical" evidence="12">
    <location>
        <begin position="21"/>
        <end position="40"/>
    </location>
</feature>
<dbReference type="PIRSF" id="PIRSF004862">
    <property type="entry name" value="FliF"/>
    <property type="match status" value="1"/>
</dbReference>
<keyword evidence="4" id="KW-1003">Cell membrane</keyword>
<dbReference type="AlphaFoldDB" id="A0A1G6K8M5"/>
<evidence type="ECO:0000256" key="4">
    <source>
        <dbReference type="ARBA" id="ARBA00022475"/>
    </source>
</evidence>
<evidence type="ECO:0000313" key="18">
    <source>
        <dbReference type="Proteomes" id="UP000297288"/>
    </source>
</evidence>
<dbReference type="Pfam" id="PF01514">
    <property type="entry name" value="YscJ_FliF"/>
    <property type="match status" value="1"/>
</dbReference>
<feature type="domain" description="Flagellar M-ring C-terminal" evidence="14">
    <location>
        <begin position="249"/>
        <end position="402"/>
    </location>
</feature>
<accession>A0A1G6K8M5</accession>
<feature type="compositionally biased region" description="Low complexity" evidence="11">
    <location>
        <begin position="290"/>
        <end position="311"/>
    </location>
</feature>
<evidence type="ECO:0000256" key="5">
    <source>
        <dbReference type="ARBA" id="ARBA00022692"/>
    </source>
</evidence>
<evidence type="ECO:0000256" key="8">
    <source>
        <dbReference type="ARBA" id="ARBA00023143"/>
    </source>
</evidence>
<dbReference type="InterPro" id="IPR000067">
    <property type="entry name" value="FlgMring_FliF"/>
</dbReference>
<evidence type="ECO:0000256" key="6">
    <source>
        <dbReference type="ARBA" id="ARBA00022989"/>
    </source>
</evidence>